<dbReference type="Pfam" id="PF05192">
    <property type="entry name" value="MutS_III"/>
    <property type="match status" value="1"/>
</dbReference>
<name>A0A6F9DLX4_9ASCI</name>
<dbReference type="GO" id="GO:0030983">
    <property type="term" value="F:mismatched DNA binding"/>
    <property type="evidence" value="ECO:0007669"/>
    <property type="project" value="UniProtKB-UniRule"/>
</dbReference>
<dbReference type="GO" id="GO:0006298">
    <property type="term" value="P:mismatch repair"/>
    <property type="evidence" value="ECO:0007669"/>
    <property type="project" value="InterPro"/>
</dbReference>
<dbReference type="InterPro" id="IPR007696">
    <property type="entry name" value="DNA_mismatch_repair_MutS_core"/>
</dbReference>
<dbReference type="Pfam" id="PF01624">
    <property type="entry name" value="MutS_I"/>
    <property type="match status" value="1"/>
</dbReference>
<dbReference type="Gene3D" id="1.10.1420.10">
    <property type="match status" value="2"/>
</dbReference>
<evidence type="ECO:0000259" key="8">
    <source>
        <dbReference type="PROSITE" id="PS00486"/>
    </source>
</evidence>
<dbReference type="InterPro" id="IPR017261">
    <property type="entry name" value="DNA_mismatch_repair_MutS/MSH"/>
</dbReference>
<dbReference type="SUPFAM" id="SSF48334">
    <property type="entry name" value="DNA repair protein MutS, domain III"/>
    <property type="match status" value="1"/>
</dbReference>
<dbReference type="InterPro" id="IPR036187">
    <property type="entry name" value="DNA_mismatch_repair_MutS_sf"/>
</dbReference>
<dbReference type="Pfam" id="PF00488">
    <property type="entry name" value="MutS_V"/>
    <property type="match status" value="1"/>
</dbReference>
<dbReference type="InterPro" id="IPR016151">
    <property type="entry name" value="DNA_mismatch_repair_MutS_N"/>
</dbReference>
<accession>A0A6F9DLX4</accession>
<dbReference type="SMART" id="SM00533">
    <property type="entry name" value="MUTSd"/>
    <property type="match status" value="1"/>
</dbReference>
<reference evidence="9" key="1">
    <citation type="submission" date="2020-04" db="EMBL/GenBank/DDBJ databases">
        <authorList>
            <person name="Neveu A P."/>
        </authorList>
    </citation>
    <scope>NUCLEOTIDE SEQUENCE</scope>
    <source>
        <tissue evidence="9">Whole embryo</tissue>
    </source>
</reference>
<dbReference type="FunFam" id="3.40.1170.10:FF:000002">
    <property type="entry name" value="DNA mismatch repair protein"/>
    <property type="match status" value="1"/>
</dbReference>
<dbReference type="InterPro" id="IPR007860">
    <property type="entry name" value="DNA_mmatch_repair_MutS_con_dom"/>
</dbReference>
<dbReference type="PROSITE" id="PS00486">
    <property type="entry name" value="DNA_MISMATCH_REPAIR_2"/>
    <property type="match status" value="1"/>
</dbReference>
<dbReference type="Gene3D" id="3.30.420.110">
    <property type="entry name" value="MutS, connector domain"/>
    <property type="match status" value="1"/>
</dbReference>
<evidence type="ECO:0000256" key="4">
    <source>
        <dbReference type="ARBA" id="ARBA00022840"/>
    </source>
</evidence>
<dbReference type="Gene3D" id="3.40.50.300">
    <property type="entry name" value="P-loop containing nucleotide triphosphate hydrolases"/>
    <property type="match status" value="1"/>
</dbReference>
<evidence type="ECO:0000256" key="1">
    <source>
        <dbReference type="ARBA" id="ARBA00006271"/>
    </source>
</evidence>
<dbReference type="Pfam" id="PF05190">
    <property type="entry name" value="MutS_IV"/>
    <property type="match status" value="1"/>
</dbReference>
<dbReference type="GO" id="GO:0140664">
    <property type="term" value="F:ATP-dependent DNA damage sensor activity"/>
    <property type="evidence" value="ECO:0007669"/>
    <property type="project" value="InterPro"/>
</dbReference>
<proteinExistence type="evidence at transcript level"/>
<dbReference type="InterPro" id="IPR036678">
    <property type="entry name" value="MutS_con_dom_sf"/>
</dbReference>
<dbReference type="GO" id="GO:0005524">
    <property type="term" value="F:ATP binding"/>
    <property type="evidence" value="ECO:0007669"/>
    <property type="project" value="UniProtKB-UniRule"/>
</dbReference>
<evidence type="ECO:0000256" key="6">
    <source>
        <dbReference type="PIRNR" id="PIRNR037677"/>
    </source>
</evidence>
<evidence type="ECO:0000313" key="9">
    <source>
        <dbReference type="EMBL" id="CAB3264030.1"/>
    </source>
</evidence>
<dbReference type="InterPro" id="IPR027417">
    <property type="entry name" value="P-loop_NTPase"/>
</dbReference>
<evidence type="ECO:0000256" key="2">
    <source>
        <dbReference type="ARBA" id="ARBA00022741"/>
    </source>
</evidence>
<dbReference type="FunFam" id="1.10.1420.10:FF:000005">
    <property type="entry name" value="DNA mismatch repair protein"/>
    <property type="match status" value="1"/>
</dbReference>
<keyword evidence="4 6" id="KW-0067">ATP-binding</keyword>
<sequence length="1153" mass="129816">MSKHRTLLNYFQTLPNTKKSQTSLQHATGNVHSSATRQESNLGIHSLNKTSFAATKVKNECREKKCVNQQPIIKTKRRRIVDSDEEQDPVADNKSNQNILLLKSEAKKRKIVYAANDNDVDDNKGASHCSVKSERKIEKVCHSTSASNSHKSTNKMTAALCSFEYGGDTTSGSTNQHLFKTGGAQTSKVEDREKFLHETLEFLSTEKLKDINKNPPTDPMYDKTSLYIPAEFLKKQTPAMYQWWTLKSTNFDVVLFFKVGKFYELYHMDAVIGVLHLGLIYMKGAFAHCGFPEISFGRYSDALVEKGFSVARVEQTETPEDNKRRIKGSSLSKQEKSLRREICRITTKGTKLPTLWDSRSVRSEHNYLLAIKEKLGDGSSPEGLRQFGVCFVDTTLPKFHIGQFDDDVCCSKLCTLLAHYLPSQVLFERTGVSWDLRKILHTHLATTIQTDLISGTQFWTATKALQVLSQERYFLKDGETFWPEALKKMMHSLDLTQLSPLPSFELALSSLGACTYYLKKCLIDFQTISSSQFVEYSSVHDKQKSSQELNMVLDSICLKNLEVFNNSRGGKEGTLLDCLDSCQTAFGKRLLHKWLSVPSCCPKVINDRLDAIGDLLTHDEAVFQLRKLLCKMPDLERMLSNICFQSLSSVNCDHPESRAILYEEDKYTKKKINDFISLLEKYEATYQCIKGLQVQVETFTSNLLKKALGSSCSFGDFPDMEKTMKKWKNVFDWEKAKQTGKIVPQAGTNLNYDQAILDIKSINEELENYLLQQQKCLSTSQIVFKGSGNKRFQLELPESTAKSLPGDFVICGQRKGFKSFKTRETEKLFKKMESAENQRDAAQAKTLSIVFSEFVKDFDMWSKAVQYLAITDVLISLSNFSKGAKGVMCRPSFLMSNNEPQPLLKAELSRHPSINQAFLQNDFIPNNIVLGGSENTNQLPVCLLLTGPNMGGKSTLMRQVGLLTILAQIGCYVPAKEFLLTPCDRIFTRLGASDKIMSGESTFFVELSEASSILKHATKKSLVLVDELGRGTATYDGTAIAFSVLSYISKSISCRTIFSTHYHALVEGCMKSNAIKQGHMAIMVKESKEDDENMLTFLFKLESGSCPKSYGFHAARLAGISLEVTKLARTKATQLKKNNEKLMCFRKTWLSLV</sequence>
<comment type="function">
    <text evidence="6 7">Component of the post-replicative DNA mismatch repair system (MMR).</text>
</comment>
<dbReference type="AlphaFoldDB" id="A0A6F9DLX4"/>
<feature type="domain" description="DNA mismatch repair proteins mutS family" evidence="8">
    <location>
        <begin position="1021"/>
        <end position="1037"/>
    </location>
</feature>
<keyword evidence="2 6" id="KW-0547">Nucleotide-binding</keyword>
<dbReference type="SUPFAM" id="SSF55271">
    <property type="entry name" value="DNA repair protein MutS, domain I"/>
    <property type="match status" value="1"/>
</dbReference>
<gene>
    <name evidence="9" type="primary">Msh6</name>
</gene>
<keyword evidence="3 6" id="KW-0227">DNA damage</keyword>
<dbReference type="Gene3D" id="3.40.1170.10">
    <property type="entry name" value="DNA repair protein MutS, domain I"/>
    <property type="match status" value="1"/>
</dbReference>
<dbReference type="PANTHER" id="PTHR11361:SF148">
    <property type="entry name" value="DNA MISMATCH REPAIR PROTEIN MSH6"/>
    <property type="match status" value="1"/>
</dbReference>
<dbReference type="SMART" id="SM00534">
    <property type="entry name" value="MUTSac"/>
    <property type="match status" value="1"/>
</dbReference>
<dbReference type="EMBL" id="LR788168">
    <property type="protein sequence ID" value="CAB3264030.1"/>
    <property type="molecule type" value="mRNA"/>
</dbReference>
<protein>
    <recommendedName>
        <fullName evidence="6">DNA mismatch repair protein</fullName>
    </recommendedName>
</protein>
<dbReference type="GO" id="GO:0032301">
    <property type="term" value="C:MutSalpha complex"/>
    <property type="evidence" value="ECO:0007669"/>
    <property type="project" value="TreeGrafter"/>
</dbReference>
<dbReference type="InterPro" id="IPR045076">
    <property type="entry name" value="MutS"/>
</dbReference>
<dbReference type="Pfam" id="PF05188">
    <property type="entry name" value="MutS_II"/>
    <property type="match status" value="1"/>
</dbReference>
<dbReference type="SUPFAM" id="SSF52540">
    <property type="entry name" value="P-loop containing nucleoside triphosphate hydrolases"/>
    <property type="match status" value="1"/>
</dbReference>
<evidence type="ECO:0000256" key="7">
    <source>
        <dbReference type="RuleBase" id="RU003756"/>
    </source>
</evidence>
<dbReference type="PIRSF" id="PIRSF037677">
    <property type="entry name" value="DNA_mis_repair_Msh6"/>
    <property type="match status" value="1"/>
</dbReference>
<evidence type="ECO:0000256" key="5">
    <source>
        <dbReference type="ARBA" id="ARBA00023125"/>
    </source>
</evidence>
<dbReference type="PANTHER" id="PTHR11361">
    <property type="entry name" value="DNA MISMATCH REPAIR PROTEIN MUTS FAMILY MEMBER"/>
    <property type="match status" value="1"/>
</dbReference>
<evidence type="ECO:0000256" key="3">
    <source>
        <dbReference type="ARBA" id="ARBA00022763"/>
    </source>
</evidence>
<dbReference type="InterPro" id="IPR007861">
    <property type="entry name" value="DNA_mismatch_repair_MutS_clamp"/>
</dbReference>
<dbReference type="InterPro" id="IPR000432">
    <property type="entry name" value="DNA_mismatch_repair_MutS_C"/>
</dbReference>
<keyword evidence="5 6" id="KW-0238">DNA-binding</keyword>
<dbReference type="InterPro" id="IPR007695">
    <property type="entry name" value="DNA_mismatch_repair_MutS-lik_N"/>
</dbReference>
<comment type="similarity">
    <text evidence="1 6 7">Belongs to the DNA mismatch repair MutS family.</text>
</comment>
<keyword evidence="6 7" id="KW-0234">DNA repair</keyword>
<organism evidence="9">
    <name type="scientific">Phallusia mammillata</name>
    <dbReference type="NCBI Taxonomy" id="59560"/>
    <lineage>
        <taxon>Eukaryota</taxon>
        <taxon>Metazoa</taxon>
        <taxon>Chordata</taxon>
        <taxon>Tunicata</taxon>
        <taxon>Ascidiacea</taxon>
        <taxon>Phlebobranchia</taxon>
        <taxon>Ascidiidae</taxon>
        <taxon>Phallusia</taxon>
    </lineage>
</organism>